<dbReference type="PROSITE" id="PS50819">
    <property type="entry name" value="INTEIN_ENDONUCLEASE"/>
    <property type="match status" value="1"/>
</dbReference>
<evidence type="ECO:0000259" key="1">
    <source>
        <dbReference type="PROSITE" id="PS50819"/>
    </source>
</evidence>
<keyword evidence="3" id="KW-1185">Reference proteome</keyword>
<dbReference type="Proteomes" id="UP001501427">
    <property type="component" value="Unassembled WGS sequence"/>
</dbReference>
<organism evidence="2 3">
    <name type="scientific">Actinomadura livida</name>
    <dbReference type="NCBI Taxonomy" id="79909"/>
    <lineage>
        <taxon>Bacteria</taxon>
        <taxon>Bacillati</taxon>
        <taxon>Actinomycetota</taxon>
        <taxon>Actinomycetes</taxon>
        <taxon>Streptosporangiales</taxon>
        <taxon>Thermomonosporaceae</taxon>
        <taxon>Actinomadura</taxon>
    </lineage>
</organism>
<dbReference type="InterPro" id="IPR004042">
    <property type="entry name" value="Intein_endonuc_central"/>
</dbReference>
<evidence type="ECO:0000313" key="3">
    <source>
        <dbReference type="Proteomes" id="UP001501427"/>
    </source>
</evidence>
<reference evidence="2 3" key="1">
    <citation type="journal article" date="2019" name="Int. J. Syst. Evol. Microbiol.">
        <title>The Global Catalogue of Microorganisms (GCM) 10K type strain sequencing project: providing services to taxonomists for standard genome sequencing and annotation.</title>
        <authorList>
            <consortium name="The Broad Institute Genomics Platform"/>
            <consortium name="The Broad Institute Genome Sequencing Center for Infectious Disease"/>
            <person name="Wu L."/>
            <person name="Ma J."/>
        </authorList>
    </citation>
    <scope>NUCLEOTIDE SEQUENCE [LARGE SCALE GENOMIC DNA]</scope>
    <source>
        <strain evidence="2 3">JCM 10667</strain>
    </source>
</reference>
<dbReference type="InterPro" id="IPR027434">
    <property type="entry name" value="Homing_endonucl"/>
</dbReference>
<proteinExistence type="predicted"/>
<comment type="caution">
    <text evidence="2">The sequence shown here is derived from an EMBL/GenBank/DDBJ whole genome shotgun (WGS) entry which is preliminary data.</text>
</comment>
<dbReference type="EMBL" id="BAAAHD010000016">
    <property type="protein sequence ID" value="GAA0554860.1"/>
    <property type="molecule type" value="Genomic_DNA"/>
</dbReference>
<name>A0ABN1DXI1_9ACTN</name>
<feature type="domain" description="DOD-type homing endonuclease" evidence="1">
    <location>
        <begin position="34"/>
        <end position="189"/>
    </location>
</feature>
<sequence>MGYWRKYPDKAASRRSLCPRCHGRELDSRCYSYLLGLYLGDGHIATTHREGVYRLEIACADAWPGLIDEAAEAVAKVMPDHKVGRRKITGCTNVGVYSKHLPCLFPQHGPGRKHDRKIELAGWQQKIVEECSEEFVRGLIHSDGCRIINRVRRQTKAGDRWHEYPRYDFSNASLDIQGLFTDALDRLGIAWTQMNKRNLSVAKREAVARLDEFVGQKY</sequence>
<evidence type="ECO:0000313" key="2">
    <source>
        <dbReference type="EMBL" id="GAA0554860.1"/>
    </source>
</evidence>
<accession>A0ABN1DXI1</accession>
<gene>
    <name evidence="2" type="ORF">GCM10009546_15980</name>
</gene>
<dbReference type="Gene3D" id="3.10.28.10">
    <property type="entry name" value="Homing endonucleases"/>
    <property type="match status" value="1"/>
</dbReference>
<protein>
    <recommendedName>
        <fullName evidence="1">DOD-type homing endonuclease domain-containing protein</fullName>
    </recommendedName>
</protein>